<name>A0A0B7NJ35_9FUNG</name>
<dbReference type="EMBL" id="LN731777">
    <property type="protein sequence ID" value="CEP14938.1"/>
    <property type="molecule type" value="Genomic_DNA"/>
</dbReference>
<dbReference type="OrthoDB" id="10041630at2759"/>
<gene>
    <name evidence="2" type="primary">PARPA_09128.1 scaffold 35524</name>
</gene>
<reference evidence="2 3" key="1">
    <citation type="submission" date="2014-09" db="EMBL/GenBank/DDBJ databases">
        <authorList>
            <person name="Ellenberger Sabrina"/>
        </authorList>
    </citation>
    <scope>NUCLEOTIDE SEQUENCE [LARGE SCALE GENOMIC DNA]</scope>
    <source>
        <strain evidence="2 3">CBS 412.66</strain>
    </source>
</reference>
<accession>A0A0B7NJ35</accession>
<keyword evidence="3" id="KW-1185">Reference proteome</keyword>
<evidence type="ECO:0000313" key="3">
    <source>
        <dbReference type="Proteomes" id="UP000054107"/>
    </source>
</evidence>
<keyword evidence="1" id="KW-1133">Transmembrane helix</keyword>
<feature type="transmembrane region" description="Helical" evidence="1">
    <location>
        <begin position="163"/>
        <end position="187"/>
    </location>
</feature>
<feature type="transmembrane region" description="Helical" evidence="1">
    <location>
        <begin position="88"/>
        <end position="108"/>
    </location>
</feature>
<protein>
    <submittedName>
        <fullName evidence="2">Uncharacterized protein</fullName>
    </submittedName>
</protein>
<feature type="transmembrane region" description="Helical" evidence="1">
    <location>
        <begin position="255"/>
        <end position="280"/>
    </location>
</feature>
<dbReference type="Proteomes" id="UP000054107">
    <property type="component" value="Unassembled WGS sequence"/>
</dbReference>
<organism evidence="2 3">
    <name type="scientific">Parasitella parasitica</name>
    <dbReference type="NCBI Taxonomy" id="35722"/>
    <lineage>
        <taxon>Eukaryota</taxon>
        <taxon>Fungi</taxon>
        <taxon>Fungi incertae sedis</taxon>
        <taxon>Mucoromycota</taxon>
        <taxon>Mucoromycotina</taxon>
        <taxon>Mucoromycetes</taxon>
        <taxon>Mucorales</taxon>
        <taxon>Mucorineae</taxon>
        <taxon>Mucoraceae</taxon>
        <taxon>Parasitella</taxon>
    </lineage>
</organism>
<evidence type="ECO:0000256" key="1">
    <source>
        <dbReference type="SAM" id="Phobius"/>
    </source>
</evidence>
<dbReference type="PANTHER" id="PTHR38421">
    <property type="entry name" value="TRANSMEMBRANE PROTEIN USGS"/>
    <property type="match status" value="1"/>
</dbReference>
<dbReference type="AlphaFoldDB" id="A0A0B7NJ35"/>
<dbReference type="PANTHER" id="PTHR38421:SF1">
    <property type="entry name" value="TRANSMEMBRANE PROTEIN"/>
    <property type="match status" value="1"/>
</dbReference>
<evidence type="ECO:0000313" key="2">
    <source>
        <dbReference type="EMBL" id="CEP14938.1"/>
    </source>
</evidence>
<sequence length="326" mass="37390">MARWTLTGLQEGITYAVQGITIVLQNPNIRQQRFLKTFIYLSMVSFILLGLTNVLIAIPIHVVRFILWFSTSDKASQADEALESANRFVREIVASVPLLALLFMRYVYPKPLDDLFMESLRYLDSIHTDRAPYASILMQQKFKRRYWADMKDYMSRTWKKVRLGSLLLLLSLIPFVGKFVFPAAGAYTTYKALGKTQGIAVGICFFFLPKWATMKLVRALIGMRSLMRELLAPYFVRMRMSHREKRRWFSGRKDVLFGFSGIAYIIIRLPLIGIIGYGIAQAASAYMLTVVTEPPSRDIFTKKLDEHENSVDDLKVKEKLGDSKIG</sequence>
<keyword evidence="1" id="KW-0812">Transmembrane</keyword>
<keyword evidence="1" id="KW-0472">Membrane</keyword>
<feature type="transmembrane region" description="Helical" evidence="1">
    <location>
        <begin position="38"/>
        <end position="68"/>
    </location>
</feature>
<proteinExistence type="predicted"/>
<feature type="transmembrane region" description="Helical" evidence="1">
    <location>
        <begin position="199"/>
        <end position="221"/>
    </location>
</feature>